<dbReference type="KEGG" id="led:BBK82_43620"/>
<dbReference type="EMBL" id="CP016793">
    <property type="protein sequence ID" value="ANZ41810.1"/>
    <property type="molecule type" value="Genomic_DNA"/>
</dbReference>
<accession>A0A1B2HVN7</accession>
<evidence type="ECO:0000313" key="1">
    <source>
        <dbReference type="EMBL" id="ANZ41810.1"/>
    </source>
</evidence>
<reference evidence="1 2" key="1">
    <citation type="submission" date="2016-07" db="EMBL/GenBank/DDBJ databases">
        <title>Complete genome sequence of the Lentzea guizhouensis DHS C013.</title>
        <authorList>
            <person name="Cao C."/>
        </authorList>
    </citation>
    <scope>NUCLEOTIDE SEQUENCE [LARGE SCALE GENOMIC DNA]</scope>
    <source>
        <strain evidence="1 2">DHS C013</strain>
    </source>
</reference>
<keyword evidence="2" id="KW-1185">Reference proteome</keyword>
<gene>
    <name evidence="1" type="ORF">BBK82_43620</name>
</gene>
<organism evidence="1 2">
    <name type="scientific">Lentzea guizhouensis</name>
    <dbReference type="NCBI Taxonomy" id="1586287"/>
    <lineage>
        <taxon>Bacteria</taxon>
        <taxon>Bacillati</taxon>
        <taxon>Actinomycetota</taxon>
        <taxon>Actinomycetes</taxon>
        <taxon>Pseudonocardiales</taxon>
        <taxon>Pseudonocardiaceae</taxon>
        <taxon>Lentzea</taxon>
    </lineage>
</organism>
<sequence>MSLHSNPEHHIGHPTRRSAHLVEEHMLIRTANGGSGRRPPKKIDDYANLDRYAAALSLELVERVCSGYGSFSGFLRAHMNDSAAPICIKGDPDDDKAFADAKRALSQRLGRSAHLIAEWDLVEFVLARCPRADDGDPTGLRSSLAGRWLASQRYDPPGYTGPLDVPEHAPAPYVDIAEAPNDAVRVQMLLKQVSRIQDNGSTVGGDTSGDLQWDREKELIRIISVQQKQLKQQVLSSATVDLLDENVRLRRELDDMRIWYTHRERRIRSELTAWLQRERANHSLTANRMAALAAMFDAVRTAGDTDPVQWMRKADLTLGVDLYALLNHPGQAAPTSDCTTPRNIDASVDVVRRRFLAVFLRSFLITAFGHFPDRDEDPTGLYRTIVRDGVLPSMEVLRNALSPHTVTLQFAGPLIEKLAAAERPPTPASVAEIGSRLGTEPATASAPGALQATENSAEVHTLDVLGGDHRISVLDRPVNALDLVNGLLPPLRPRGRPGDTA</sequence>
<dbReference type="AlphaFoldDB" id="A0A1B2HVN7"/>
<name>A0A1B2HVN7_9PSEU</name>
<evidence type="ECO:0000313" key="2">
    <source>
        <dbReference type="Proteomes" id="UP000093053"/>
    </source>
</evidence>
<proteinExistence type="predicted"/>
<dbReference type="Proteomes" id="UP000093053">
    <property type="component" value="Chromosome"/>
</dbReference>
<protein>
    <submittedName>
        <fullName evidence="1">Uncharacterized protein</fullName>
    </submittedName>
</protein>